<feature type="compositionally biased region" description="Basic residues" evidence="1">
    <location>
        <begin position="298"/>
        <end position="309"/>
    </location>
</feature>
<evidence type="ECO:0008006" key="4">
    <source>
        <dbReference type="Google" id="ProtNLM"/>
    </source>
</evidence>
<accession>A0ABQ6JF64</accession>
<evidence type="ECO:0000313" key="2">
    <source>
        <dbReference type="EMBL" id="GMA86437.1"/>
    </source>
</evidence>
<reference evidence="3" key="1">
    <citation type="journal article" date="2019" name="Int. J. Syst. Evol. Microbiol.">
        <title>The Global Catalogue of Microorganisms (GCM) 10K type strain sequencing project: providing services to taxonomists for standard genome sequencing and annotation.</title>
        <authorList>
            <consortium name="The Broad Institute Genomics Platform"/>
            <consortium name="The Broad Institute Genome Sequencing Center for Infectious Disease"/>
            <person name="Wu L."/>
            <person name="Ma J."/>
        </authorList>
    </citation>
    <scope>NUCLEOTIDE SEQUENCE [LARGE SCALE GENOMIC DNA]</scope>
    <source>
        <strain evidence="3">NBRC 108730</strain>
    </source>
</reference>
<gene>
    <name evidence="2" type="ORF">GCM10025868_16870</name>
</gene>
<organism evidence="2 3">
    <name type="scientific">Angustibacter aerolatus</name>
    <dbReference type="NCBI Taxonomy" id="1162965"/>
    <lineage>
        <taxon>Bacteria</taxon>
        <taxon>Bacillati</taxon>
        <taxon>Actinomycetota</taxon>
        <taxon>Actinomycetes</taxon>
        <taxon>Kineosporiales</taxon>
        <taxon>Kineosporiaceae</taxon>
    </lineage>
</organism>
<dbReference type="SUPFAM" id="SSF53335">
    <property type="entry name" value="S-adenosyl-L-methionine-dependent methyltransferases"/>
    <property type="match status" value="1"/>
</dbReference>
<evidence type="ECO:0000313" key="3">
    <source>
        <dbReference type="Proteomes" id="UP001157017"/>
    </source>
</evidence>
<dbReference type="Pfam" id="PF13578">
    <property type="entry name" value="Methyltransf_24"/>
    <property type="match status" value="1"/>
</dbReference>
<comment type="caution">
    <text evidence="2">The sequence shown here is derived from an EMBL/GenBank/DDBJ whole genome shotgun (WGS) entry which is preliminary data.</text>
</comment>
<dbReference type="EMBL" id="BSUZ01000001">
    <property type="protein sequence ID" value="GMA86437.1"/>
    <property type="molecule type" value="Genomic_DNA"/>
</dbReference>
<evidence type="ECO:0000256" key="1">
    <source>
        <dbReference type="SAM" id="MobiDB-lite"/>
    </source>
</evidence>
<sequence length="416" mass="44681">MLRHDLLRRLHRALRPRTYLEVGVNDGRSLSLSRARSVAIDPAFKVTVDLRADLHLVRSTSDEVFTTPGALSHLRGRPVDLGFVDGLHLAEFALRDFMHLERLTTPGSVVVVDDVLPRDVPEAARDRHTLAWTGDVYKVVDVLRRYRPDLVVLEVDTGPTGTAVVLCPDAGSQVLHEAYDEIVEHLVTPDPQVVPASVLGRTHAVDPARLLASPAWSALRLLRAHRRPDPGRVREAVADLVEPRPAGPRRAGGALMAGPREVALALSLARRRGDDLVVRVQRPPGSPGGRQRAAAAAARRRADGRRRGRGGTARLRGGRDLHRSRGRARRLDEPGACTCAPGVARSGSARSCGCPRTARSPCSGATRPARRAPPRRRRPGPPAPGPVRWPTACSPCCPPTARCASAGPSGPPAGGC</sequence>
<name>A0ABQ6JF64_9ACTN</name>
<protein>
    <recommendedName>
        <fullName evidence="4">Class I SAM-dependent methyltransferase</fullName>
    </recommendedName>
</protein>
<dbReference type="Proteomes" id="UP001157017">
    <property type="component" value="Unassembled WGS sequence"/>
</dbReference>
<feature type="compositionally biased region" description="Basic and acidic residues" evidence="1">
    <location>
        <begin position="317"/>
        <end position="333"/>
    </location>
</feature>
<feature type="region of interest" description="Disordered" evidence="1">
    <location>
        <begin position="279"/>
        <end position="387"/>
    </location>
</feature>
<feature type="compositionally biased region" description="Basic residues" evidence="1">
    <location>
        <begin position="368"/>
        <end position="379"/>
    </location>
</feature>
<dbReference type="InterPro" id="IPR029063">
    <property type="entry name" value="SAM-dependent_MTases_sf"/>
</dbReference>
<keyword evidence="3" id="KW-1185">Reference proteome</keyword>
<dbReference type="Gene3D" id="3.40.50.150">
    <property type="entry name" value="Vaccinia Virus protein VP39"/>
    <property type="match status" value="1"/>
</dbReference>
<proteinExistence type="predicted"/>